<keyword evidence="3" id="KW-1185">Reference proteome</keyword>
<dbReference type="EMBL" id="ARYJ01000005">
    <property type="protein sequence ID" value="KCZ88533.1"/>
    <property type="molecule type" value="Genomic_DNA"/>
</dbReference>
<accession>A0A059FDF9</accession>
<reference evidence="2 3" key="1">
    <citation type="journal article" date="2014" name="Antonie Van Leeuwenhoek">
        <title>Hyphomonas beringensis sp. nov. and Hyphomonas chukchiensis sp. nov., isolated from surface seawater of the Bering Sea and Chukchi Sea.</title>
        <authorList>
            <person name="Li C."/>
            <person name="Lai Q."/>
            <person name="Li G."/>
            <person name="Dong C."/>
            <person name="Wang J."/>
            <person name="Liao Y."/>
            <person name="Shao Z."/>
        </authorList>
    </citation>
    <scope>NUCLEOTIDE SEQUENCE [LARGE SCALE GENOMIC DNA]</scope>
    <source>
        <strain evidence="2 3">VP2</strain>
    </source>
</reference>
<gene>
    <name evidence="2" type="ORF">HJA_09199</name>
</gene>
<sequence length="118" mass="13183">MDPIANLFRLYRYQMDPHFVTDAVEAAVGVYDRDFLSALIRTLNPLWWAWKLVGWLASLPFALIGAAGFNRAAAEGSVIGKLFKFIAEISILILTLLQIDQLVFAGKYLVLIKANLPT</sequence>
<keyword evidence="1" id="KW-0812">Transmembrane</keyword>
<dbReference type="AlphaFoldDB" id="A0A059FDF9"/>
<name>A0A059FDF9_9PROT</name>
<evidence type="ECO:0000256" key="1">
    <source>
        <dbReference type="SAM" id="Phobius"/>
    </source>
</evidence>
<keyword evidence="1" id="KW-0472">Membrane</keyword>
<evidence type="ECO:0000313" key="3">
    <source>
        <dbReference type="Proteomes" id="UP000024816"/>
    </source>
</evidence>
<proteinExistence type="predicted"/>
<keyword evidence="1" id="KW-1133">Transmembrane helix</keyword>
<organism evidence="2 3">
    <name type="scientific">Hyphomonas jannaschiana VP2</name>
    <dbReference type="NCBI Taxonomy" id="1280952"/>
    <lineage>
        <taxon>Bacteria</taxon>
        <taxon>Pseudomonadati</taxon>
        <taxon>Pseudomonadota</taxon>
        <taxon>Alphaproteobacteria</taxon>
        <taxon>Hyphomonadales</taxon>
        <taxon>Hyphomonadaceae</taxon>
        <taxon>Hyphomonas</taxon>
    </lineage>
</organism>
<dbReference type="Proteomes" id="UP000024816">
    <property type="component" value="Unassembled WGS sequence"/>
</dbReference>
<feature type="transmembrane region" description="Helical" evidence="1">
    <location>
        <begin position="82"/>
        <end position="99"/>
    </location>
</feature>
<comment type="caution">
    <text evidence="2">The sequence shown here is derived from an EMBL/GenBank/DDBJ whole genome shotgun (WGS) entry which is preliminary data.</text>
</comment>
<feature type="transmembrane region" description="Helical" evidence="1">
    <location>
        <begin position="52"/>
        <end position="70"/>
    </location>
</feature>
<evidence type="ECO:0000313" key="2">
    <source>
        <dbReference type="EMBL" id="KCZ88533.1"/>
    </source>
</evidence>
<protein>
    <submittedName>
        <fullName evidence="2">Uncharacterized protein</fullName>
    </submittedName>
</protein>